<dbReference type="PANTHER" id="PTHR31668">
    <property type="entry name" value="GLUCOSE TRANSPORT TRANSCRIPTION REGULATOR RGT1-RELATED-RELATED"/>
    <property type="match status" value="1"/>
</dbReference>
<feature type="compositionally biased region" description="Polar residues" evidence="2">
    <location>
        <begin position="1"/>
        <end position="28"/>
    </location>
</feature>
<dbReference type="GO" id="GO:0003677">
    <property type="term" value="F:DNA binding"/>
    <property type="evidence" value="ECO:0007669"/>
    <property type="project" value="InterPro"/>
</dbReference>
<feature type="domain" description="Xylanolytic transcriptional activator regulatory" evidence="3">
    <location>
        <begin position="327"/>
        <end position="400"/>
    </location>
</feature>
<dbReference type="GO" id="GO:0008270">
    <property type="term" value="F:zinc ion binding"/>
    <property type="evidence" value="ECO:0007669"/>
    <property type="project" value="InterPro"/>
</dbReference>
<feature type="compositionally biased region" description="Low complexity" evidence="2">
    <location>
        <begin position="114"/>
        <end position="125"/>
    </location>
</feature>
<dbReference type="AlphaFoldDB" id="A0A0A1TMX9"/>
<dbReference type="PANTHER" id="PTHR31668:SF4">
    <property type="entry name" value="TRANSCRIPTIONAL ACTIVATOR PROTEIN DAL81"/>
    <property type="match status" value="1"/>
</dbReference>
<keyword evidence="5" id="KW-1185">Reference proteome</keyword>
<dbReference type="GO" id="GO:0005634">
    <property type="term" value="C:nucleus"/>
    <property type="evidence" value="ECO:0007669"/>
    <property type="project" value="TreeGrafter"/>
</dbReference>
<dbReference type="GO" id="GO:0006351">
    <property type="term" value="P:DNA-templated transcription"/>
    <property type="evidence" value="ECO:0007669"/>
    <property type="project" value="InterPro"/>
</dbReference>
<accession>A0A0A1TMX9</accession>
<evidence type="ECO:0000256" key="1">
    <source>
        <dbReference type="ARBA" id="ARBA00023242"/>
    </source>
</evidence>
<evidence type="ECO:0000313" key="5">
    <source>
        <dbReference type="Proteomes" id="UP000039046"/>
    </source>
</evidence>
<dbReference type="HOGENOM" id="CLU_006632_1_2_1"/>
<dbReference type="OrthoDB" id="2264294at2759"/>
<name>A0A0A1TMX9_9HYPO</name>
<dbReference type="EMBL" id="CDHN01000004">
    <property type="protein sequence ID" value="CEJ91722.1"/>
    <property type="molecule type" value="Genomic_DNA"/>
</dbReference>
<feature type="region of interest" description="Disordered" evidence="2">
    <location>
        <begin position="85"/>
        <end position="126"/>
    </location>
</feature>
<sequence>MGTGQSQKNSPVGLQPRYSQDDTSSSADVDSGSPVELDLNAARPRSSILASPACSTCLTTGTTCTLSTDHDDCVLCRRTGHECSLNPANSQSRKRKLHGDAATADGTFKRGGSTAPDAQPDAPTPLDSASMVESMANCGGPTLLKRTLGLQVDRYPQYIGATTDLEHALINLSLFDARDESPLPGATLRKVHPKHTFMLMEEKDHPNYPAMSQDLDDIEAVVAPYGRELVDLYFQMVHPPLPVVPRHVFMESYEKSYRELSPCLLAAVYLIALTWWDRHPALVDKPRPNMRALERLATSTYNDAAARPKLCTIQAGLILSQRPGGESWAMTAQLVALAQDLGLHLECGTWKIPPWERGLRKRIAWALYMQDKWSAITHGRPSHIHSANWAVRWLSPYDWDDVEWNEDDVEERADIEKGRLIFSRSALLSGILAEMLETFFSAQAMQAVENAGAQGAHLVLSLAKPIQLKLKDWYSNLPEFIRLESLSSGGLSDRPSSVGYLHVAYYAAEITLHRRIIACLAANAGSVDTYIQDVCRSAAKTRLISAMDFVNRLSPNHLKSFWYFSSKANFALIGTFGSLLWATSPGREEAEWYKRRLSEYRWTLSVSSQSVGENSPTVQALTILDLSTELLKQLPEKPSTSRSGSYANLARSRARSNFAARASILGGYSQVSSPRMHAARQPKMEDYSSGGDEDDEMYDDPVRR</sequence>
<dbReference type="SMART" id="SM00906">
    <property type="entry name" value="Fungal_trans"/>
    <property type="match status" value="1"/>
</dbReference>
<dbReference type="GO" id="GO:0001080">
    <property type="term" value="P:nitrogen catabolite activation of transcription from RNA polymerase II promoter"/>
    <property type="evidence" value="ECO:0007669"/>
    <property type="project" value="TreeGrafter"/>
</dbReference>
<feature type="compositionally biased region" description="Acidic residues" evidence="2">
    <location>
        <begin position="691"/>
        <end position="704"/>
    </location>
</feature>
<feature type="region of interest" description="Disordered" evidence="2">
    <location>
        <begin position="670"/>
        <end position="704"/>
    </location>
</feature>
<dbReference type="InterPro" id="IPR007219">
    <property type="entry name" value="XnlR_reg_dom"/>
</dbReference>
<evidence type="ECO:0000259" key="3">
    <source>
        <dbReference type="SMART" id="SM00906"/>
    </source>
</evidence>
<keyword evidence="1" id="KW-0539">Nucleus</keyword>
<evidence type="ECO:0000256" key="2">
    <source>
        <dbReference type="SAM" id="MobiDB-lite"/>
    </source>
</evidence>
<dbReference type="STRING" id="1531966.A0A0A1TMX9"/>
<dbReference type="Proteomes" id="UP000039046">
    <property type="component" value="Unassembled WGS sequence"/>
</dbReference>
<dbReference type="InterPro" id="IPR050797">
    <property type="entry name" value="Carb_Metab_Trans_Reg"/>
</dbReference>
<organism evidence="4 5">
    <name type="scientific">[Torrubiella] hemipterigena</name>
    <dbReference type="NCBI Taxonomy" id="1531966"/>
    <lineage>
        <taxon>Eukaryota</taxon>
        <taxon>Fungi</taxon>
        <taxon>Dikarya</taxon>
        <taxon>Ascomycota</taxon>
        <taxon>Pezizomycotina</taxon>
        <taxon>Sordariomycetes</taxon>
        <taxon>Hypocreomycetidae</taxon>
        <taxon>Hypocreales</taxon>
        <taxon>Clavicipitaceae</taxon>
        <taxon>Clavicipitaceae incertae sedis</taxon>
        <taxon>'Torrubiella' clade</taxon>
    </lineage>
</organism>
<evidence type="ECO:0000313" key="4">
    <source>
        <dbReference type="EMBL" id="CEJ91722.1"/>
    </source>
</evidence>
<dbReference type="CDD" id="cd12148">
    <property type="entry name" value="fungal_TF_MHR"/>
    <property type="match status" value="1"/>
</dbReference>
<protein>
    <recommendedName>
        <fullName evidence="3">Xylanolytic transcriptional activator regulatory domain-containing protein</fullName>
    </recommendedName>
</protein>
<feature type="region of interest" description="Disordered" evidence="2">
    <location>
        <begin position="1"/>
        <end position="35"/>
    </location>
</feature>
<gene>
    <name evidence="4" type="ORF">VHEMI07415</name>
</gene>
<proteinExistence type="predicted"/>
<reference evidence="4 5" key="1">
    <citation type="journal article" date="2015" name="Genome Announc.">
        <title>Draft Genome Sequence and Gene Annotation of the Entomopathogenic Fungus Verticillium hemipterigenum.</title>
        <authorList>
            <person name="Horn F."/>
            <person name="Habel A."/>
            <person name="Scharf D.H."/>
            <person name="Dworschak J."/>
            <person name="Brakhage A.A."/>
            <person name="Guthke R."/>
            <person name="Hertweck C."/>
            <person name="Linde J."/>
        </authorList>
    </citation>
    <scope>NUCLEOTIDE SEQUENCE [LARGE SCALE GENOMIC DNA]</scope>
</reference>
<dbReference type="Pfam" id="PF04082">
    <property type="entry name" value="Fungal_trans"/>
    <property type="match status" value="1"/>
</dbReference>